<keyword evidence="7" id="KW-1185">Reference proteome</keyword>
<dbReference type="CDD" id="cd02440">
    <property type="entry name" value="AdoMet_MTases"/>
    <property type="match status" value="1"/>
</dbReference>
<sequence length="399" mass="44492">MARARARRDGSRPARASTSDRPRRHLGPRPRPLLGAVRPFMSSLPSPLPPARRGTYFVGDNLDVLRDRIPSASVDLVYLDPPFQSGRTYHLYTGVTADEPGAVAFDDTWAWGETAARALAALVARDEPVGRALAGLHGFLGDCDTMAYLAMMAPRLVEIRRVLRPTGSVFLHCDPTASHYLKILMDAVFGPACFRNEIVWRYRRWPTRARRFQRMHDVLFFYTREPSNEHTFHTLYGYEELAESTKKTFGTKKQRADFSAGHRKPGTSDEETKGPPLSDVWEVGVIAAKGKERLGYPTQKPEALLERVLLAASNEGDVVLDPFCGSGTTLSVATRLGRRFLGIDRSPESKRVVEERLGRAFGEAIDWEIVDCTESRPKPLARADAARTTGARDDRSRVA</sequence>
<keyword evidence="1 6" id="KW-0489">Methyltransferase</keyword>
<evidence type="ECO:0000256" key="1">
    <source>
        <dbReference type="ARBA" id="ARBA00022603"/>
    </source>
</evidence>
<dbReference type="GO" id="GO:0003677">
    <property type="term" value="F:DNA binding"/>
    <property type="evidence" value="ECO:0007669"/>
    <property type="project" value="InterPro"/>
</dbReference>
<evidence type="ECO:0000313" key="7">
    <source>
        <dbReference type="Proteomes" id="UP000309215"/>
    </source>
</evidence>
<evidence type="ECO:0000256" key="3">
    <source>
        <dbReference type="RuleBase" id="RU362026"/>
    </source>
</evidence>
<evidence type="ECO:0000313" key="6">
    <source>
        <dbReference type="EMBL" id="TKD09485.1"/>
    </source>
</evidence>
<protein>
    <recommendedName>
        <fullName evidence="3">Methyltransferase</fullName>
        <ecNumber evidence="3">2.1.1.-</ecNumber>
    </recommendedName>
</protein>
<dbReference type="GO" id="GO:0008170">
    <property type="term" value="F:N-methyltransferase activity"/>
    <property type="evidence" value="ECO:0007669"/>
    <property type="project" value="InterPro"/>
</dbReference>
<dbReference type="GO" id="GO:0005737">
    <property type="term" value="C:cytoplasm"/>
    <property type="evidence" value="ECO:0007669"/>
    <property type="project" value="TreeGrafter"/>
</dbReference>
<dbReference type="Pfam" id="PF01555">
    <property type="entry name" value="N6_N4_Mtase"/>
    <property type="match status" value="1"/>
</dbReference>
<organism evidence="6 7">
    <name type="scientific">Polyangium fumosum</name>
    <dbReference type="NCBI Taxonomy" id="889272"/>
    <lineage>
        <taxon>Bacteria</taxon>
        <taxon>Pseudomonadati</taxon>
        <taxon>Myxococcota</taxon>
        <taxon>Polyangia</taxon>
        <taxon>Polyangiales</taxon>
        <taxon>Polyangiaceae</taxon>
        <taxon>Polyangium</taxon>
    </lineage>
</organism>
<dbReference type="InterPro" id="IPR001091">
    <property type="entry name" value="RM_Methyltransferase"/>
</dbReference>
<dbReference type="PANTHER" id="PTHR13370:SF3">
    <property type="entry name" value="TRNA (GUANINE(10)-N2)-METHYLTRANSFERASE HOMOLOG"/>
    <property type="match status" value="1"/>
</dbReference>
<feature type="region of interest" description="Disordered" evidence="4">
    <location>
        <begin position="252"/>
        <end position="275"/>
    </location>
</feature>
<dbReference type="EC" id="2.1.1.-" evidence="3"/>
<dbReference type="SUPFAM" id="SSF53335">
    <property type="entry name" value="S-adenosyl-L-methionine-dependent methyltransferases"/>
    <property type="match status" value="1"/>
</dbReference>
<feature type="region of interest" description="Disordered" evidence="4">
    <location>
        <begin position="378"/>
        <end position="399"/>
    </location>
</feature>
<gene>
    <name evidence="6" type="ORF">E8A74_12225</name>
</gene>
<evidence type="ECO:0000256" key="2">
    <source>
        <dbReference type="ARBA" id="ARBA00022679"/>
    </source>
</evidence>
<dbReference type="PRINTS" id="PR00508">
    <property type="entry name" value="S21N4MTFRASE"/>
</dbReference>
<feature type="region of interest" description="Disordered" evidence="4">
    <location>
        <begin position="1"/>
        <end position="38"/>
    </location>
</feature>
<comment type="similarity">
    <text evidence="3">Belongs to the N(4)/N(6)-methyltransferase family.</text>
</comment>
<dbReference type="Proteomes" id="UP000309215">
    <property type="component" value="Unassembled WGS sequence"/>
</dbReference>
<dbReference type="PANTHER" id="PTHR13370">
    <property type="entry name" value="RNA METHYLASE-RELATED"/>
    <property type="match status" value="1"/>
</dbReference>
<dbReference type="OrthoDB" id="9800801at2"/>
<reference evidence="6 7" key="1">
    <citation type="submission" date="2019-04" db="EMBL/GenBank/DDBJ databases">
        <authorList>
            <person name="Li Y."/>
            <person name="Wang J."/>
        </authorList>
    </citation>
    <scope>NUCLEOTIDE SEQUENCE [LARGE SCALE GENOMIC DNA]</scope>
    <source>
        <strain evidence="6 7">DSM 14668</strain>
    </source>
</reference>
<feature type="domain" description="DNA methylase N-4/N-6" evidence="5">
    <location>
        <begin position="74"/>
        <end position="354"/>
    </location>
</feature>
<feature type="compositionally biased region" description="Basic and acidic residues" evidence="4">
    <location>
        <begin position="390"/>
        <end position="399"/>
    </location>
</feature>
<proteinExistence type="inferred from homology"/>
<dbReference type="InterPro" id="IPR002941">
    <property type="entry name" value="DNA_methylase_N4/N6"/>
</dbReference>
<dbReference type="GO" id="GO:0032259">
    <property type="term" value="P:methylation"/>
    <property type="evidence" value="ECO:0007669"/>
    <property type="project" value="UniProtKB-KW"/>
</dbReference>
<accession>A0A4U1JEY9</accession>
<evidence type="ECO:0000256" key="4">
    <source>
        <dbReference type="SAM" id="MobiDB-lite"/>
    </source>
</evidence>
<dbReference type="InterPro" id="IPR029063">
    <property type="entry name" value="SAM-dependent_MTases_sf"/>
</dbReference>
<dbReference type="AlphaFoldDB" id="A0A4U1JEY9"/>
<comment type="caution">
    <text evidence="6">The sequence shown here is derived from an EMBL/GenBank/DDBJ whole genome shotgun (WGS) entry which is preliminary data.</text>
</comment>
<evidence type="ECO:0000259" key="5">
    <source>
        <dbReference type="Pfam" id="PF01555"/>
    </source>
</evidence>
<keyword evidence="2 6" id="KW-0808">Transferase</keyword>
<dbReference type="EMBL" id="SSMQ01000010">
    <property type="protein sequence ID" value="TKD09485.1"/>
    <property type="molecule type" value="Genomic_DNA"/>
</dbReference>
<name>A0A4U1JEY9_9BACT</name>
<dbReference type="Gene3D" id="3.40.50.150">
    <property type="entry name" value="Vaccinia Virus protein VP39"/>
    <property type="match status" value="1"/>
</dbReference>